<keyword evidence="1 5" id="KW-0723">Serine/threonine-protein kinase</keyword>
<dbReference type="Proteomes" id="UP000649617">
    <property type="component" value="Unassembled WGS sequence"/>
</dbReference>
<dbReference type="PROSITE" id="PS50011">
    <property type="entry name" value="PROTEIN_KINASE_DOM"/>
    <property type="match status" value="1"/>
</dbReference>
<dbReference type="OrthoDB" id="339325at2759"/>
<keyword evidence="1 5" id="KW-0808">Transferase</keyword>
<keyword evidence="1 5" id="KW-0418">Kinase</keyword>
<dbReference type="PANTHER" id="PTHR44329">
    <property type="entry name" value="SERINE/THREONINE-PROTEIN KINASE TNNI3K-RELATED"/>
    <property type="match status" value="1"/>
</dbReference>
<evidence type="ECO:0000313" key="9">
    <source>
        <dbReference type="Proteomes" id="UP000649617"/>
    </source>
</evidence>
<feature type="binding site" evidence="4">
    <location>
        <position position="166"/>
    </location>
    <ligand>
        <name>ATP</name>
        <dbReference type="ChEBI" id="CHEBI:30616"/>
    </ligand>
</feature>
<comment type="similarity">
    <text evidence="5">Belongs to the protein kinase superfamily.</text>
</comment>
<dbReference type="PROSITE" id="PS00107">
    <property type="entry name" value="PROTEIN_KINASE_ATP"/>
    <property type="match status" value="1"/>
</dbReference>
<protein>
    <recommendedName>
        <fullName evidence="7">Protein kinase domain-containing protein</fullName>
    </recommendedName>
</protein>
<organism evidence="8 9">
    <name type="scientific">Symbiodinium pilosum</name>
    <name type="common">Dinoflagellate</name>
    <dbReference type="NCBI Taxonomy" id="2952"/>
    <lineage>
        <taxon>Eukaryota</taxon>
        <taxon>Sar</taxon>
        <taxon>Alveolata</taxon>
        <taxon>Dinophyceae</taxon>
        <taxon>Suessiales</taxon>
        <taxon>Symbiodiniaceae</taxon>
        <taxon>Symbiodinium</taxon>
    </lineage>
</organism>
<keyword evidence="9" id="KW-1185">Reference proteome</keyword>
<comment type="caution">
    <text evidence="8">The sequence shown here is derived from an EMBL/GenBank/DDBJ whole genome shotgun (WGS) entry which is preliminary data.</text>
</comment>
<evidence type="ECO:0000256" key="6">
    <source>
        <dbReference type="SAM" id="MobiDB-lite"/>
    </source>
</evidence>
<dbReference type="EMBL" id="CAJNIZ010001047">
    <property type="protein sequence ID" value="CAE7181595.1"/>
    <property type="molecule type" value="Genomic_DNA"/>
</dbReference>
<accession>A0A812IYH4</accession>
<dbReference type="SUPFAM" id="SSF56112">
    <property type="entry name" value="Protein kinase-like (PK-like)"/>
    <property type="match status" value="1"/>
</dbReference>
<dbReference type="InterPro" id="IPR000719">
    <property type="entry name" value="Prot_kinase_dom"/>
</dbReference>
<proteinExistence type="inferred from homology"/>
<keyword evidence="3 4" id="KW-0067">ATP-binding</keyword>
<dbReference type="Gene3D" id="1.10.510.10">
    <property type="entry name" value="Transferase(Phosphotransferase) domain 1"/>
    <property type="match status" value="1"/>
</dbReference>
<evidence type="ECO:0000259" key="7">
    <source>
        <dbReference type="PROSITE" id="PS50011"/>
    </source>
</evidence>
<gene>
    <name evidence="8" type="ORF">SPIL2461_LOCUS1095</name>
</gene>
<dbReference type="GO" id="GO:0005524">
    <property type="term" value="F:ATP binding"/>
    <property type="evidence" value="ECO:0007669"/>
    <property type="project" value="UniProtKB-UniRule"/>
</dbReference>
<reference evidence="8" key="1">
    <citation type="submission" date="2021-02" db="EMBL/GenBank/DDBJ databases">
        <authorList>
            <person name="Dougan E. K."/>
            <person name="Rhodes N."/>
            <person name="Thang M."/>
            <person name="Chan C."/>
        </authorList>
    </citation>
    <scope>NUCLEOTIDE SEQUENCE</scope>
</reference>
<dbReference type="InterPro" id="IPR017441">
    <property type="entry name" value="Protein_kinase_ATP_BS"/>
</dbReference>
<dbReference type="SMART" id="SM00220">
    <property type="entry name" value="S_TKc"/>
    <property type="match status" value="1"/>
</dbReference>
<keyword evidence="2 4" id="KW-0547">Nucleotide-binding</keyword>
<evidence type="ECO:0000256" key="5">
    <source>
        <dbReference type="RuleBase" id="RU000304"/>
    </source>
</evidence>
<evidence type="ECO:0000256" key="1">
    <source>
        <dbReference type="ARBA" id="ARBA00022527"/>
    </source>
</evidence>
<dbReference type="Pfam" id="PF07714">
    <property type="entry name" value="PK_Tyr_Ser-Thr"/>
    <property type="match status" value="1"/>
</dbReference>
<dbReference type="InterPro" id="IPR051681">
    <property type="entry name" value="Ser/Thr_Kinases-Pseudokinases"/>
</dbReference>
<feature type="region of interest" description="Disordered" evidence="6">
    <location>
        <begin position="1"/>
        <end position="69"/>
    </location>
</feature>
<name>A0A812IYH4_SYMPI</name>
<dbReference type="PROSITE" id="PS00108">
    <property type="entry name" value="PROTEIN_KINASE_ST"/>
    <property type="match status" value="1"/>
</dbReference>
<evidence type="ECO:0000256" key="4">
    <source>
        <dbReference type="PROSITE-ProRule" id="PRU10141"/>
    </source>
</evidence>
<dbReference type="GO" id="GO:0004674">
    <property type="term" value="F:protein serine/threonine kinase activity"/>
    <property type="evidence" value="ECO:0007669"/>
    <property type="project" value="UniProtKB-KW"/>
</dbReference>
<sequence length="384" mass="43274">MRQDSLQGPPARGSFGASPGEVSRQNSLAAQGMQFPHVKPEERSPPRKHSSKMPGSPQMPLPSSSGETGVRFASPVRRAWQACKRGQSENWRARKPLMAKAPIKVEAPAPVPTKFGFSTPREALERDLTDPEKVQYSELTFVERLGKGEFGEVFRGLYLNKEVAIKQLFFDENMTELVVQDLAREIDSFRHLSHKRLVRFMGACLELPNLCLVTEYMPGGSLHHLLHVRRQKLPSSHAMNMCIQIADGVSYLHSQNPTIVHRDLKSLNVVLDLSLNIKICDFGLTESMDRTHITKKNNGGSPRYMAPELFDSQTKITEKIDVWAMGCIFVEINGGPLPYESITTLADLTKEMLIARRTPDIPDFILGMMRDICSRLEIRLIRRI</sequence>
<dbReference type="InterPro" id="IPR011009">
    <property type="entry name" value="Kinase-like_dom_sf"/>
</dbReference>
<dbReference type="InterPro" id="IPR008271">
    <property type="entry name" value="Ser/Thr_kinase_AS"/>
</dbReference>
<dbReference type="AlphaFoldDB" id="A0A812IYH4"/>
<evidence type="ECO:0000256" key="3">
    <source>
        <dbReference type="ARBA" id="ARBA00022840"/>
    </source>
</evidence>
<dbReference type="InterPro" id="IPR001245">
    <property type="entry name" value="Ser-Thr/Tyr_kinase_cat_dom"/>
</dbReference>
<evidence type="ECO:0000256" key="2">
    <source>
        <dbReference type="ARBA" id="ARBA00022741"/>
    </source>
</evidence>
<feature type="domain" description="Protein kinase" evidence="7">
    <location>
        <begin position="139"/>
        <end position="384"/>
    </location>
</feature>
<evidence type="ECO:0000313" key="8">
    <source>
        <dbReference type="EMBL" id="CAE7181595.1"/>
    </source>
</evidence>